<name>A0A847R503_9GAMM</name>
<dbReference type="Proteomes" id="UP000586067">
    <property type="component" value="Unassembled WGS sequence"/>
</dbReference>
<protein>
    <submittedName>
        <fullName evidence="1">Capsule assembly Wzi family protein</fullName>
    </submittedName>
</protein>
<dbReference type="Gene3D" id="2.40.160.130">
    <property type="entry name" value="Capsule assembly protein Wzi"/>
    <property type="match status" value="1"/>
</dbReference>
<evidence type="ECO:0000313" key="2">
    <source>
        <dbReference type="Proteomes" id="UP000586067"/>
    </source>
</evidence>
<accession>A0A847R503</accession>
<reference evidence="1 2" key="1">
    <citation type="submission" date="2020-04" db="EMBL/GenBank/DDBJ databases">
        <title>Marinomonas sp. M1K-6 isolated from the deep seawater of the Mariana Trench.</title>
        <authorList>
            <person name="Li Y."/>
        </authorList>
    </citation>
    <scope>NUCLEOTIDE SEQUENCE [LARGE SCALE GENOMIC DNA]</scope>
    <source>
        <strain evidence="1 2">M1K-6</strain>
    </source>
</reference>
<keyword evidence="2" id="KW-1185">Reference proteome</keyword>
<proteinExistence type="predicted"/>
<dbReference type="AlphaFoldDB" id="A0A847R503"/>
<comment type="caution">
    <text evidence="1">The sequence shown here is derived from an EMBL/GenBank/DDBJ whole genome shotgun (WGS) entry which is preliminary data.</text>
</comment>
<gene>
    <name evidence="1" type="ORF">HGG82_15850</name>
</gene>
<evidence type="ECO:0000313" key="1">
    <source>
        <dbReference type="EMBL" id="NLQ19075.1"/>
    </source>
</evidence>
<dbReference type="Pfam" id="PF14052">
    <property type="entry name" value="Caps_assemb_Wzi"/>
    <property type="match status" value="1"/>
</dbReference>
<sequence length="443" mass="49054">MPLLNSNSSTLRRLAGNKAQTPIRKTLLAIAIGCVPIVGSASPWLEANDAFLRSSLLLLSDSGQLASPVNHYPMRWSLFADDLNNTSQRDDVSIANRELSYALNSARLNRGNRLFKLLSGSNAAPSSGFGQFNEDQKGVYSSFEQLNNSYAFRLSAGYSEYQDDTKINWDDSYLALNSGAWLWSIGNLDRWWGQGWQHNLILGSYAKAAPDMSISYLGQNKTLGVWSAESLLSKPKESDVDYHSATRLVAKPLKYFEYGLTYQTWFADSTSNQSSSRDEQLALDAKLTLPSIEHFYHSVYAEAASTAKTTELGAWMLGWTGAFPWGENTVRIVLETQDSSSAHDDTSWSVGSYPSTTDKVANTTYTLDDSASVAVYLQLKNDHTLGVSHQRSTLDDEKISLSQLTYRLPALAGMVHLGASYEQHKGASNDNQATLWSGYEFRF</sequence>
<dbReference type="EMBL" id="JABAEK010000027">
    <property type="protein sequence ID" value="NLQ19075.1"/>
    <property type="molecule type" value="Genomic_DNA"/>
</dbReference>
<dbReference type="InterPro" id="IPR026950">
    <property type="entry name" value="Caps_assemb_Wzi"/>
</dbReference>
<organism evidence="1 2">
    <name type="scientific">Marinomonas profundi</name>
    <dbReference type="NCBI Taxonomy" id="2726122"/>
    <lineage>
        <taxon>Bacteria</taxon>
        <taxon>Pseudomonadati</taxon>
        <taxon>Pseudomonadota</taxon>
        <taxon>Gammaproteobacteria</taxon>
        <taxon>Oceanospirillales</taxon>
        <taxon>Oceanospirillaceae</taxon>
        <taxon>Marinomonas</taxon>
    </lineage>
</organism>
<dbReference type="InterPro" id="IPR038636">
    <property type="entry name" value="Wzi_sf"/>
</dbReference>